<organism evidence="1 2">
    <name type="scientific">Henosepilachna vigintioctopunctata</name>
    <dbReference type="NCBI Taxonomy" id="420089"/>
    <lineage>
        <taxon>Eukaryota</taxon>
        <taxon>Metazoa</taxon>
        <taxon>Ecdysozoa</taxon>
        <taxon>Arthropoda</taxon>
        <taxon>Hexapoda</taxon>
        <taxon>Insecta</taxon>
        <taxon>Pterygota</taxon>
        <taxon>Neoptera</taxon>
        <taxon>Endopterygota</taxon>
        <taxon>Coleoptera</taxon>
        <taxon>Polyphaga</taxon>
        <taxon>Cucujiformia</taxon>
        <taxon>Coccinelloidea</taxon>
        <taxon>Coccinellidae</taxon>
        <taxon>Epilachninae</taxon>
        <taxon>Epilachnini</taxon>
        <taxon>Henosepilachna</taxon>
    </lineage>
</organism>
<reference evidence="1 2" key="1">
    <citation type="submission" date="2023-03" db="EMBL/GenBank/DDBJ databases">
        <title>Genome insight into feeding habits of ladybird beetles.</title>
        <authorList>
            <person name="Li H.-S."/>
            <person name="Huang Y.-H."/>
            <person name="Pang H."/>
        </authorList>
    </citation>
    <scope>NUCLEOTIDE SEQUENCE [LARGE SCALE GENOMIC DNA]</scope>
    <source>
        <strain evidence="1">SYSU_2023b</strain>
        <tissue evidence="1">Whole body</tissue>
    </source>
</reference>
<protein>
    <submittedName>
        <fullName evidence="1">Uncharacterized protein</fullName>
    </submittedName>
</protein>
<proteinExistence type="predicted"/>
<evidence type="ECO:0000313" key="2">
    <source>
        <dbReference type="Proteomes" id="UP001431783"/>
    </source>
</evidence>
<accession>A0AAW1UXJ8</accession>
<dbReference type="AlphaFoldDB" id="A0AAW1UXJ8"/>
<dbReference type="EMBL" id="JARQZJ010000121">
    <property type="protein sequence ID" value="KAK9887854.1"/>
    <property type="molecule type" value="Genomic_DNA"/>
</dbReference>
<dbReference type="Proteomes" id="UP001431783">
    <property type="component" value="Unassembled WGS sequence"/>
</dbReference>
<keyword evidence="2" id="KW-1185">Reference proteome</keyword>
<gene>
    <name evidence="1" type="ORF">WA026_000161</name>
</gene>
<sequence>MITSIPPKPQQRELQTINRYPYVKQKVQHLILEAAYVDTVKKTQSNALKTADSSSLLPHHWPDLNNPLAFGNKTPCKPIPACKMINDAISFVSGITEGVNHSLNYYYGTLFKGCLPPFNTSC</sequence>
<comment type="caution">
    <text evidence="1">The sequence shown here is derived from an EMBL/GenBank/DDBJ whole genome shotgun (WGS) entry which is preliminary data.</text>
</comment>
<name>A0AAW1UXJ8_9CUCU</name>
<evidence type="ECO:0000313" key="1">
    <source>
        <dbReference type="EMBL" id="KAK9887854.1"/>
    </source>
</evidence>